<dbReference type="EMBL" id="CP043869">
    <property type="protein sequence ID" value="QEQ97649.1"/>
    <property type="molecule type" value="Genomic_DNA"/>
</dbReference>
<evidence type="ECO:0000313" key="1">
    <source>
        <dbReference type="EMBL" id="QEQ97649.1"/>
    </source>
</evidence>
<dbReference type="AlphaFoldDB" id="A0A5P1RDB9"/>
<sequence>MKASVFGVALCALVYAQIQLHWFFVSVLVGALLVSMDKRIHCRFLWDMRVGTFKIYSGDVCRAVVRLSNIRLLPGWVVFKVHTEEGKVSTFVICKDAMPEEEYRKLRVALKYASLSLEKVTTHS</sequence>
<dbReference type="Pfam" id="PF07254">
    <property type="entry name" value="Cpta_toxin"/>
    <property type="match status" value="1"/>
</dbReference>
<dbReference type="InterPro" id="IPR009883">
    <property type="entry name" value="YgfX"/>
</dbReference>
<evidence type="ECO:0000313" key="2">
    <source>
        <dbReference type="Proteomes" id="UP000324760"/>
    </source>
</evidence>
<name>A0A5P1RDB9_9GAMM</name>
<accession>A0A5P1RDB9</accession>
<organism evidence="1 2">
    <name type="scientific">Neptunomonas concharum</name>
    <dbReference type="NCBI Taxonomy" id="1031538"/>
    <lineage>
        <taxon>Bacteria</taxon>
        <taxon>Pseudomonadati</taxon>
        <taxon>Pseudomonadota</taxon>
        <taxon>Gammaproteobacteria</taxon>
        <taxon>Oceanospirillales</taxon>
        <taxon>Oceanospirillaceae</taxon>
        <taxon>Neptunomonas</taxon>
    </lineage>
</organism>
<protein>
    <submittedName>
        <fullName evidence="1">Uncharacterized protein</fullName>
    </submittedName>
</protein>
<gene>
    <name evidence="1" type="ORF">F0U83_13465</name>
</gene>
<dbReference type="KEGG" id="ncu:F0U83_13465"/>
<reference evidence="1 2" key="1">
    <citation type="journal article" date="2019" name="Biochem. Eng. J.">
        <title>Metabolic engineering of the marine bacteria Neptunomonas concharum for the production of acetoin and meso-2,3-butanediol from acetate.</title>
        <authorList>
            <person name="Li W."/>
            <person name="Pu N."/>
            <person name="Liu C.-X."/>
            <person name="Yuan Q.-P."/>
            <person name="Li Z.-J."/>
        </authorList>
    </citation>
    <scope>NUCLEOTIDE SEQUENCE [LARGE SCALE GENOMIC DNA]</scope>
    <source>
        <strain evidence="1 2">JCM17730</strain>
    </source>
</reference>
<dbReference type="Proteomes" id="UP000324760">
    <property type="component" value="Chromosome"/>
</dbReference>
<keyword evidence="2" id="KW-1185">Reference proteome</keyword>
<proteinExistence type="predicted"/>